<dbReference type="AlphaFoldDB" id="A0A376TXX6"/>
<keyword evidence="1" id="KW-0808">Transferase</keyword>
<protein>
    <submittedName>
        <fullName evidence="1">Cell filamentation protein</fullName>
        <ecNumber evidence="1">2.7.7.-</ecNumber>
    </submittedName>
</protein>
<dbReference type="EMBL" id="UGCP01000002">
    <property type="protein sequence ID" value="STI81623.1"/>
    <property type="molecule type" value="Genomic_DNA"/>
</dbReference>
<evidence type="ECO:0000313" key="1">
    <source>
        <dbReference type="EMBL" id="STI81623.1"/>
    </source>
</evidence>
<dbReference type="Gene3D" id="1.10.3290.10">
    <property type="entry name" value="Fido-like domain"/>
    <property type="match status" value="1"/>
</dbReference>
<proteinExistence type="predicted"/>
<dbReference type="GO" id="GO:0016779">
    <property type="term" value="F:nucleotidyltransferase activity"/>
    <property type="evidence" value="ECO:0007669"/>
    <property type="project" value="UniProtKB-KW"/>
</dbReference>
<dbReference type="Proteomes" id="UP000254079">
    <property type="component" value="Unassembled WGS sequence"/>
</dbReference>
<organism evidence="1 2">
    <name type="scientific">Escherichia coli</name>
    <dbReference type="NCBI Taxonomy" id="562"/>
    <lineage>
        <taxon>Bacteria</taxon>
        <taxon>Pseudomonadati</taxon>
        <taxon>Pseudomonadota</taxon>
        <taxon>Gammaproteobacteria</taxon>
        <taxon>Enterobacterales</taxon>
        <taxon>Enterobacteriaceae</taxon>
        <taxon>Escherichia</taxon>
    </lineage>
</organism>
<gene>
    <name evidence="1" type="primary">fic_1</name>
    <name evidence="1" type="ORF">NCTC8622_00566</name>
</gene>
<evidence type="ECO:0000313" key="2">
    <source>
        <dbReference type="Proteomes" id="UP000254079"/>
    </source>
</evidence>
<sequence>MQDLEEEGYLVGLEKAKFVERLAHYYCEINVLHPFRVEVVWHSGSSSSNWRFMPGIN</sequence>
<dbReference type="EC" id="2.7.7.-" evidence="1"/>
<reference evidence="1 2" key="1">
    <citation type="submission" date="2018-06" db="EMBL/GenBank/DDBJ databases">
        <authorList>
            <consortium name="Pathogen Informatics"/>
            <person name="Doyle S."/>
        </authorList>
    </citation>
    <scope>NUCLEOTIDE SEQUENCE [LARGE SCALE GENOMIC DNA]</scope>
    <source>
        <strain evidence="1 2">NCTC8622</strain>
    </source>
</reference>
<accession>A0A376TXX6</accession>
<keyword evidence="1" id="KW-0548">Nucleotidyltransferase</keyword>
<name>A0A376TXX6_ECOLX</name>
<dbReference type="InterPro" id="IPR036597">
    <property type="entry name" value="Fido-like_dom_sf"/>
</dbReference>